<accession>D3F7I8</accession>
<dbReference type="EMBL" id="CP001854">
    <property type="protein sequence ID" value="ADB50850.1"/>
    <property type="molecule type" value="Genomic_DNA"/>
</dbReference>
<protein>
    <submittedName>
        <fullName evidence="2">FAD-dependent pyridine nucleotide-disulphide oxidoreductase</fullName>
    </submittedName>
</protein>
<reference evidence="3" key="2">
    <citation type="submission" date="2010-01" db="EMBL/GenBank/DDBJ databases">
        <title>The complete genome of Conexibacter woesei DSM 14684.</title>
        <authorList>
            <consortium name="US DOE Joint Genome Institute (JGI-PGF)"/>
            <person name="Lucas S."/>
            <person name="Copeland A."/>
            <person name="Lapidus A."/>
            <person name="Glavina del Rio T."/>
            <person name="Dalin E."/>
            <person name="Tice H."/>
            <person name="Bruce D."/>
            <person name="Goodwin L."/>
            <person name="Pitluck S."/>
            <person name="Kyrpides N."/>
            <person name="Mavromatis K."/>
            <person name="Ivanova N."/>
            <person name="Mikhailova N."/>
            <person name="Chertkov O."/>
            <person name="Brettin T."/>
            <person name="Detter J.C."/>
            <person name="Han C."/>
            <person name="Larimer F."/>
            <person name="Land M."/>
            <person name="Hauser L."/>
            <person name="Markowitz V."/>
            <person name="Cheng J.-F."/>
            <person name="Hugenholtz P."/>
            <person name="Woyke T."/>
            <person name="Wu D."/>
            <person name="Pukall R."/>
            <person name="Steenblock K."/>
            <person name="Schneider S."/>
            <person name="Klenk H.-P."/>
            <person name="Eisen J.A."/>
        </authorList>
    </citation>
    <scope>NUCLEOTIDE SEQUENCE [LARGE SCALE GENOMIC DNA]</scope>
    <source>
        <strain evidence="3">DSM 14684 / CIP 108061 / JCM 11494 / NBRC 100937 / ID131577</strain>
    </source>
</reference>
<dbReference type="PRINTS" id="PR00411">
    <property type="entry name" value="PNDRDTASEI"/>
</dbReference>
<evidence type="ECO:0000313" key="2">
    <source>
        <dbReference type="EMBL" id="ADB50850.1"/>
    </source>
</evidence>
<dbReference type="Proteomes" id="UP000008229">
    <property type="component" value="Chromosome"/>
</dbReference>
<evidence type="ECO:0000313" key="3">
    <source>
        <dbReference type="Proteomes" id="UP000008229"/>
    </source>
</evidence>
<dbReference type="HOGENOM" id="CLU_020215_2_0_11"/>
<dbReference type="eggNOG" id="COG4529">
    <property type="taxonomic scope" value="Bacteria"/>
</dbReference>
<keyword evidence="3" id="KW-1185">Reference proteome</keyword>
<proteinExistence type="predicted"/>
<sequence length="455" mass="48868" precursor="true">MPQSVVIVGAGCAGTLTAVNLLRNAEGPPRVVLVERSGTFGPGVAYGTRDERHRLNVAAERMSAFDDEPAHFARWVQREIGPQPRGAYVRRAHFGAYLRDLLADAAAEAARAMPPRRLERVTGEAVDVETTDAGAAVVLADGRRLAADHVVLALGPLPAVAPTALPDDPRVIADPWAPGALADAGDRQTSLVVGSGLTGVDVALSLCGAGPRSRVIAISRGGCLPFDQLPGLRDAAPAPPPPDDVNVETLERWLGRHVRDAQRAGHDWRDAIDGVRPHVQRLWQSLPITERRRFVRQRSRAWELRRHRMAPETAAQVRDLLADGRLLVRAGRLVAVRALRETVEVLVTSAPEELRTLRVDRVVICTGPGTDVRGTPSRLPRALLARGVASVDPLALGLRATPGGALLSADDRPQPRLHVLGPLRRGELWETTAVPEIRTQAATIARAIAGEAVRV</sequence>
<dbReference type="RefSeq" id="WP_012933901.1">
    <property type="nucleotide sequence ID" value="NC_013739.1"/>
</dbReference>
<dbReference type="Gene3D" id="3.50.50.60">
    <property type="entry name" value="FAD/NAD(P)-binding domain"/>
    <property type="match status" value="1"/>
</dbReference>
<dbReference type="InterPro" id="IPR038732">
    <property type="entry name" value="HpyO/CreE_NAD-binding"/>
</dbReference>
<dbReference type="PANTHER" id="PTHR40254:SF1">
    <property type="entry name" value="BLR0577 PROTEIN"/>
    <property type="match status" value="1"/>
</dbReference>
<dbReference type="OrthoDB" id="101972at2"/>
<dbReference type="InterPro" id="IPR036188">
    <property type="entry name" value="FAD/NAD-bd_sf"/>
</dbReference>
<dbReference type="PANTHER" id="PTHR40254">
    <property type="entry name" value="BLR0577 PROTEIN"/>
    <property type="match status" value="1"/>
</dbReference>
<evidence type="ECO:0000259" key="1">
    <source>
        <dbReference type="Pfam" id="PF13454"/>
    </source>
</evidence>
<dbReference type="STRING" id="469383.Cwoe_2427"/>
<dbReference type="AlphaFoldDB" id="D3F7I8"/>
<dbReference type="SUPFAM" id="SSF51905">
    <property type="entry name" value="FAD/NAD(P)-binding domain"/>
    <property type="match status" value="2"/>
</dbReference>
<dbReference type="PRINTS" id="PR00368">
    <property type="entry name" value="FADPNR"/>
</dbReference>
<organism evidence="2 3">
    <name type="scientific">Conexibacter woesei (strain DSM 14684 / CCUG 47730 / CIP 108061 / JCM 11494 / NBRC 100937 / ID131577)</name>
    <dbReference type="NCBI Taxonomy" id="469383"/>
    <lineage>
        <taxon>Bacteria</taxon>
        <taxon>Bacillati</taxon>
        <taxon>Actinomycetota</taxon>
        <taxon>Thermoleophilia</taxon>
        <taxon>Solirubrobacterales</taxon>
        <taxon>Conexibacteraceae</taxon>
        <taxon>Conexibacter</taxon>
    </lineage>
</organism>
<dbReference type="InterPro" id="IPR052189">
    <property type="entry name" value="L-asp_N-monooxygenase_NS-form"/>
</dbReference>
<dbReference type="KEGG" id="cwo:Cwoe_2427"/>
<dbReference type="Pfam" id="PF13454">
    <property type="entry name" value="NAD_binding_9"/>
    <property type="match status" value="1"/>
</dbReference>
<reference evidence="2 3" key="1">
    <citation type="journal article" date="2010" name="Stand. Genomic Sci.">
        <title>Complete genome sequence of Conexibacter woesei type strain (ID131577).</title>
        <authorList>
            <person name="Pukall R."/>
            <person name="Lapidus A."/>
            <person name="Glavina Del Rio T."/>
            <person name="Copeland A."/>
            <person name="Tice H."/>
            <person name="Cheng J.-F."/>
            <person name="Lucas S."/>
            <person name="Chen F."/>
            <person name="Nolan M."/>
            <person name="Bruce D."/>
            <person name="Goodwin L."/>
            <person name="Pitluck S."/>
            <person name="Mavromatis K."/>
            <person name="Ivanova N."/>
            <person name="Ovchinnikova G."/>
            <person name="Pati A."/>
            <person name="Chen A."/>
            <person name="Palaniappan K."/>
            <person name="Land M."/>
            <person name="Hauser L."/>
            <person name="Chang Y.-J."/>
            <person name="Jeffries C.D."/>
            <person name="Chain P."/>
            <person name="Meincke L."/>
            <person name="Sims D."/>
            <person name="Brettin T."/>
            <person name="Detter J.C."/>
            <person name="Rohde M."/>
            <person name="Goeker M."/>
            <person name="Bristow J."/>
            <person name="Eisen J.A."/>
            <person name="Markowitz V."/>
            <person name="Kyrpides N.C."/>
            <person name="Klenk H.-P."/>
            <person name="Hugenholtz P."/>
        </authorList>
    </citation>
    <scope>NUCLEOTIDE SEQUENCE [LARGE SCALE GENOMIC DNA]</scope>
    <source>
        <strain evidence="3">DSM 14684 / CIP 108061 / JCM 11494 / NBRC 100937 / ID131577</strain>
    </source>
</reference>
<gene>
    <name evidence="2" type="ordered locus">Cwoe_2427</name>
</gene>
<feature type="domain" description="FAD-dependent urate hydroxylase HpyO/Asp monooxygenase CreE-like FAD/NAD(P)-binding" evidence="1">
    <location>
        <begin position="6"/>
        <end position="155"/>
    </location>
</feature>
<name>D3F7I8_CONWI</name>